<dbReference type="EMBL" id="JAFBEV010000001">
    <property type="protein sequence ID" value="MBM7656711.1"/>
    <property type="molecule type" value="Genomic_DNA"/>
</dbReference>
<organism evidence="2 3">
    <name type="scientific">Sporolactobacillus spathodeae</name>
    <dbReference type="NCBI Taxonomy" id="1465502"/>
    <lineage>
        <taxon>Bacteria</taxon>
        <taxon>Bacillati</taxon>
        <taxon>Bacillota</taxon>
        <taxon>Bacilli</taxon>
        <taxon>Bacillales</taxon>
        <taxon>Sporolactobacillaceae</taxon>
        <taxon>Sporolactobacillus</taxon>
    </lineage>
</organism>
<dbReference type="SUPFAM" id="SSF101307">
    <property type="entry name" value="YutG-like"/>
    <property type="match status" value="1"/>
</dbReference>
<dbReference type="InterPro" id="IPR007686">
    <property type="entry name" value="YutG/PgpA"/>
</dbReference>
<accession>A0ABS2Q531</accession>
<dbReference type="InterPro" id="IPR036681">
    <property type="entry name" value="PgpA-like_sf"/>
</dbReference>
<evidence type="ECO:0000313" key="2">
    <source>
        <dbReference type="EMBL" id="MBM7656711.1"/>
    </source>
</evidence>
<comment type="caution">
    <text evidence="2">The sequence shown here is derived from an EMBL/GenBank/DDBJ whole genome shotgun (WGS) entry which is preliminary data.</text>
</comment>
<feature type="domain" description="YutG/PgpA" evidence="1">
    <location>
        <begin position="73"/>
        <end position="185"/>
    </location>
</feature>
<evidence type="ECO:0000313" key="3">
    <source>
        <dbReference type="Proteomes" id="UP000823201"/>
    </source>
</evidence>
<evidence type="ECO:0000259" key="1">
    <source>
        <dbReference type="Pfam" id="PF04608"/>
    </source>
</evidence>
<dbReference type="Pfam" id="PF04608">
    <property type="entry name" value="PgpA"/>
    <property type="match status" value="1"/>
</dbReference>
<dbReference type="Proteomes" id="UP000823201">
    <property type="component" value="Unassembled WGS sequence"/>
</dbReference>
<protein>
    <submittedName>
        <fullName evidence="2">Phosphatidylglycerophosphatase A</fullName>
    </submittedName>
</protein>
<reference evidence="2 3" key="1">
    <citation type="submission" date="2021-01" db="EMBL/GenBank/DDBJ databases">
        <title>Genomic Encyclopedia of Type Strains, Phase IV (KMG-IV): sequencing the most valuable type-strain genomes for metagenomic binning, comparative biology and taxonomic classification.</title>
        <authorList>
            <person name="Goeker M."/>
        </authorList>
    </citation>
    <scope>NUCLEOTIDE SEQUENCE [LARGE SCALE GENOMIC DNA]</scope>
    <source>
        <strain evidence="2 3">DSM 100968</strain>
    </source>
</reference>
<name>A0ABS2Q531_9BACL</name>
<proteinExistence type="predicted"/>
<sequence length="206" mass="22777">MLNKKEFSKKMTYAPGLPQDATFFSANKKRVTSRAVEEAAVRALKDRGVSIEDIAQIVFDLQKPFVRNLSLAMCIENVTGVLAKRELQHAILVGIELDKLAEKKLLDEPLQSLIDQDEGLFGVDETIALGAVSAFGSIASTTFGYLDKVKPRIIGELDQMKNGRVNTFLDDLVASIAADASSRLAHRVRDAEEGAFHRKMNENNRE</sequence>
<dbReference type="Gene3D" id="1.10.3760.10">
    <property type="entry name" value="PgpA-like"/>
    <property type="match status" value="1"/>
</dbReference>
<gene>
    <name evidence="2" type="ORF">JOC27_000147</name>
</gene>
<dbReference type="CDD" id="cd06971">
    <property type="entry name" value="PgpA"/>
    <property type="match status" value="1"/>
</dbReference>
<keyword evidence="3" id="KW-1185">Reference proteome</keyword>